<accession>A0ABR7U6L2</accession>
<proteinExistence type="predicted"/>
<dbReference type="EMBL" id="JAATTO010000020">
    <property type="protein sequence ID" value="MBC9979661.1"/>
    <property type="molecule type" value="Genomic_DNA"/>
</dbReference>
<evidence type="ECO:0000313" key="4">
    <source>
        <dbReference type="Proteomes" id="UP000639516"/>
    </source>
</evidence>
<dbReference type="InterPro" id="IPR017023">
    <property type="entry name" value="UCP034039"/>
</dbReference>
<feature type="domain" description="AsmA" evidence="2">
    <location>
        <begin position="10"/>
        <end position="124"/>
    </location>
</feature>
<feature type="compositionally biased region" description="Basic and acidic residues" evidence="1">
    <location>
        <begin position="1137"/>
        <end position="1154"/>
    </location>
</feature>
<comment type="caution">
    <text evidence="3">The sequence shown here is derived from an EMBL/GenBank/DDBJ whole genome shotgun (WGS) entry which is preliminary data.</text>
</comment>
<dbReference type="Pfam" id="PF05170">
    <property type="entry name" value="AsmA"/>
    <property type="match status" value="1"/>
</dbReference>
<feature type="region of interest" description="Disordered" evidence="1">
    <location>
        <begin position="1099"/>
        <end position="1237"/>
    </location>
</feature>
<evidence type="ECO:0000256" key="1">
    <source>
        <dbReference type="SAM" id="MobiDB-lite"/>
    </source>
</evidence>
<reference evidence="3 4" key="1">
    <citation type="journal article" date="2020" name="Arch. Microbiol.">
        <title>Bradyrhizobium campsiandrae sp. nov., a nitrogen-fixing bacterial strain isolated from a native leguminous tree from the Amazon adapted to flooded conditions.</title>
        <authorList>
            <person name="Cabral Michel D."/>
            <person name="Martins da Costa E."/>
            <person name="Azarias Guimaraes A."/>
            <person name="Soares de Carvalho T."/>
            <person name="Santos de Castro Caputo P."/>
            <person name="Willems A."/>
            <person name="de Souza Moreira F.M."/>
        </authorList>
    </citation>
    <scope>NUCLEOTIDE SEQUENCE [LARGE SCALE GENOMIC DNA]</scope>
    <source>
        <strain evidence="4">INPA 384B</strain>
    </source>
</reference>
<evidence type="ECO:0000313" key="3">
    <source>
        <dbReference type="EMBL" id="MBC9979661.1"/>
    </source>
</evidence>
<protein>
    <submittedName>
        <fullName evidence="3">AsmA family protein</fullName>
    </submittedName>
</protein>
<name>A0ABR7U6L2_9BRAD</name>
<gene>
    <name evidence="3" type="ORF">HA482_15780</name>
</gene>
<dbReference type="PIRSF" id="PIRSF034039">
    <property type="entry name" value="UCP034039"/>
    <property type="match status" value="1"/>
</dbReference>
<evidence type="ECO:0000259" key="2">
    <source>
        <dbReference type="Pfam" id="PF05170"/>
    </source>
</evidence>
<sequence>MQTTLLGLAIAFILALLAALIGPYFVDWNQFRPQFEAEATRIIGVPVRVAGELDARLLPTPTLRLRSVTFGGNNDLGRLRADKLDVEFSLGSLMRGEWRATELSVGGMAVDLGLDAKGRVDLPSTASGTFNLASLAIERLNLTGRVALHDAASRSTLELNDIVFSGDVRSLAGAVRGDGNFTVAGTRYPFRVSSGPSADGSATRLHLNIDPGERAILADLEGVLAFDNRQPKFDGALTLAVSPAKKPGEAGSSPWKLTAKLKADPAGAKLDQVDASFGAEDAAFKVGGVGDLRFGASPQLRAVLSARQVDADRLAGRDDAEPLRILPALRAGLAAIPQAPIPAQIEFNADQIMLGGRPLQNITTELQTDGRSWTFQRFELRAPGMTQLSLNGATPGADSFSGRLSVESSDPDTLVAWLQGRNEIIRRSTRPLRLAGDVTIAANHLAIDKLKADIEGGAVEGRIAFVQTGASKGSRIDADLKADRLDLDAAASFVRALAGPKGEWPEEAKLSLDIGRAISAGQELRPFAAKLGYGPTSLSLEQLRFGQASGVTTEASGNFDRTRATGKLALKSSANSLRDLTALLEPIAPALRARFDAIPVLSGATRLTLNLSLDKNTEHADRSDARAMVELDAPQLKASATLAAQAPVAAVNGIDIDKLRDSDFTLDSKVSTPQAASLTALLGLDRIVAAGEGASQIEGRLSGAWRRPLQLNAKLSGGALDADAQGSVDLSAPEPKANVNLHLRNANLAPLFGTAPADKSAQIVSLSSRLMLSGSRLTLDDLDSTAAGSHLRGHLAVTLDQDVDGEVGLDTLDLAPALALAVGAAGHDSGEPLSAGLISGWRGRVAFQALRGSLPGGIEMRPFSGTLRSDGQSLALDALKGGLGGGEMTASLDARNGGSGLALNAHLDLANVDAASLHYRDLALPKGRISAQMTLTSQGRSVSALTGALAGNGTVTLDSAEIGGLNPRAFEVAIRASDGGQVSDDIKLRQLVEPALSAAPITIPSAQIAFTIRDGRLRVGATPLEAKNARAIVSGGYDIPADQADIRASLTPIMTGLSGAPPEIQLFAAGPPDKLSRSVDLTPLSSWLAVRTIDRETRRLDAIERGEPPPATAALPTLVSPEPGPEPSLTDVPMPGRDPRRAPQKPKAEPKAEPKAAPTPKPPLAAPAVPSPPLASPPLASPPLASPPLTRPPLTSPPLASQQAAPLPPPIEVRPAPGPPPAKPRPKPPLVLTPQNP</sequence>
<dbReference type="InterPro" id="IPR052894">
    <property type="entry name" value="AsmA-related"/>
</dbReference>
<dbReference type="RefSeq" id="WP_188106531.1">
    <property type="nucleotide sequence ID" value="NZ_JAANIH010000059.1"/>
</dbReference>
<organism evidence="3 4">
    <name type="scientific">Bradyrhizobium campsiandrae</name>
    <dbReference type="NCBI Taxonomy" id="1729892"/>
    <lineage>
        <taxon>Bacteria</taxon>
        <taxon>Pseudomonadati</taxon>
        <taxon>Pseudomonadota</taxon>
        <taxon>Alphaproteobacteria</taxon>
        <taxon>Hyphomicrobiales</taxon>
        <taxon>Nitrobacteraceae</taxon>
        <taxon>Bradyrhizobium</taxon>
    </lineage>
</organism>
<dbReference type="PANTHER" id="PTHR30441:SF4">
    <property type="entry name" value="PROTEIN ASMA"/>
    <property type="match status" value="1"/>
</dbReference>
<dbReference type="InterPro" id="IPR007844">
    <property type="entry name" value="AsmA"/>
</dbReference>
<feature type="compositionally biased region" description="Pro residues" evidence="1">
    <location>
        <begin position="1157"/>
        <end position="1196"/>
    </location>
</feature>
<dbReference type="PANTHER" id="PTHR30441">
    <property type="entry name" value="DUF748 DOMAIN-CONTAINING PROTEIN"/>
    <property type="match status" value="1"/>
</dbReference>
<keyword evidence="4" id="KW-1185">Reference proteome</keyword>
<feature type="compositionally biased region" description="Pro residues" evidence="1">
    <location>
        <begin position="1206"/>
        <end position="1237"/>
    </location>
</feature>
<dbReference type="Proteomes" id="UP000639516">
    <property type="component" value="Unassembled WGS sequence"/>
</dbReference>